<protein>
    <submittedName>
        <fullName evidence="1">Uncharacterized protein</fullName>
    </submittedName>
</protein>
<sequence>MDMDVRFQQSALLGYTNCNISMGMFFRDHEADPPKASRPFHNLKALVATVLPSTNGTLLSFSQALDEVGHAQTSQKFLQELYEDIHKTRLEVGKTRPSGAVLHNTIQSMGTADVQVGIDRGEISWALKVSDSADKGTSRN</sequence>
<keyword evidence="2" id="KW-1185">Reference proteome</keyword>
<dbReference type="EMBL" id="KZ824540">
    <property type="protein sequence ID" value="RAK91907.1"/>
    <property type="molecule type" value="Genomic_DNA"/>
</dbReference>
<reference evidence="1" key="1">
    <citation type="submission" date="2018-02" db="EMBL/GenBank/DDBJ databases">
        <title>The genomes of Aspergillus section Nigri reveals drivers in fungal speciation.</title>
        <authorList>
            <consortium name="DOE Joint Genome Institute"/>
            <person name="Vesth T.C."/>
            <person name="Nybo J."/>
            <person name="Theobald S."/>
            <person name="Brandl J."/>
            <person name="Frisvad J.C."/>
            <person name="Nielsen K.F."/>
            <person name="Lyhne E.K."/>
            <person name="Kogle M.E."/>
            <person name="Kuo A."/>
            <person name="Riley R."/>
            <person name="Clum A."/>
            <person name="Nolan M."/>
            <person name="Lipzen A."/>
            <person name="Salamov A."/>
            <person name="Henrissat B."/>
            <person name="Wiebenga A."/>
            <person name="De vries R.P."/>
            <person name="Grigoriev I.V."/>
            <person name="Mortensen U.H."/>
            <person name="Andersen M.R."/>
            <person name="Baker S.E."/>
        </authorList>
    </citation>
    <scope>NUCLEOTIDE SEQUENCE</scope>
    <source>
        <strain evidence="1">CBS 115574</strain>
    </source>
</reference>
<gene>
    <name evidence="1" type="ORF">BO79DRAFT_243540</name>
</gene>
<organism evidence="1 2">
    <name type="scientific">Aspergillus costaricaensis CBS 115574</name>
    <dbReference type="NCBI Taxonomy" id="1448317"/>
    <lineage>
        <taxon>Eukaryota</taxon>
        <taxon>Fungi</taxon>
        <taxon>Dikarya</taxon>
        <taxon>Ascomycota</taxon>
        <taxon>Pezizomycotina</taxon>
        <taxon>Eurotiomycetes</taxon>
        <taxon>Eurotiomycetidae</taxon>
        <taxon>Eurotiales</taxon>
        <taxon>Aspergillaceae</taxon>
        <taxon>Aspergillus</taxon>
        <taxon>Aspergillus subgen. Circumdati</taxon>
    </lineage>
</organism>
<evidence type="ECO:0000313" key="1">
    <source>
        <dbReference type="EMBL" id="RAK91907.1"/>
    </source>
</evidence>
<proteinExistence type="predicted"/>
<name>A0ACD1IQD2_9EURO</name>
<evidence type="ECO:0000313" key="2">
    <source>
        <dbReference type="Proteomes" id="UP000249748"/>
    </source>
</evidence>
<dbReference type="Proteomes" id="UP000249748">
    <property type="component" value="Unassembled WGS sequence"/>
</dbReference>
<accession>A0ACD1IQD2</accession>